<feature type="region of interest" description="Disordered" evidence="1">
    <location>
        <begin position="457"/>
        <end position="483"/>
    </location>
</feature>
<feature type="region of interest" description="Disordered" evidence="1">
    <location>
        <begin position="16"/>
        <end position="72"/>
    </location>
</feature>
<feature type="compositionally biased region" description="Polar residues" evidence="1">
    <location>
        <begin position="298"/>
        <end position="311"/>
    </location>
</feature>
<accession>A0A8H3F039</accession>
<name>A0A8H3F039_9LECA</name>
<gene>
    <name evidence="2" type="ORF">ALECFALPRED_007770</name>
</gene>
<evidence type="ECO:0000313" key="3">
    <source>
        <dbReference type="Proteomes" id="UP000664203"/>
    </source>
</evidence>
<dbReference type="Proteomes" id="UP000664203">
    <property type="component" value="Unassembled WGS sequence"/>
</dbReference>
<dbReference type="OrthoDB" id="10334208at2759"/>
<organism evidence="2 3">
    <name type="scientific">Alectoria fallacina</name>
    <dbReference type="NCBI Taxonomy" id="1903189"/>
    <lineage>
        <taxon>Eukaryota</taxon>
        <taxon>Fungi</taxon>
        <taxon>Dikarya</taxon>
        <taxon>Ascomycota</taxon>
        <taxon>Pezizomycotina</taxon>
        <taxon>Lecanoromycetes</taxon>
        <taxon>OSLEUM clade</taxon>
        <taxon>Lecanoromycetidae</taxon>
        <taxon>Lecanorales</taxon>
        <taxon>Lecanorineae</taxon>
        <taxon>Parmeliaceae</taxon>
        <taxon>Alectoria</taxon>
    </lineage>
</organism>
<comment type="caution">
    <text evidence="2">The sequence shown here is derived from an EMBL/GenBank/DDBJ whole genome shotgun (WGS) entry which is preliminary data.</text>
</comment>
<feature type="compositionally biased region" description="Low complexity" evidence="1">
    <location>
        <begin position="36"/>
        <end position="45"/>
    </location>
</feature>
<proteinExistence type="predicted"/>
<reference evidence="2" key="1">
    <citation type="submission" date="2021-03" db="EMBL/GenBank/DDBJ databases">
        <authorList>
            <person name="Tagirdzhanova G."/>
        </authorList>
    </citation>
    <scope>NUCLEOTIDE SEQUENCE</scope>
</reference>
<sequence length="504" mass="56420">MPRYNHLVPNRPLKVSSYIAKDTNGGPPVPDSRTTLRQLRQQGRLNEPTHRPSTAYQGPVNGAHGQPAMNGNTKAPLDTEMKNDRRKMSANGLVNGHLGQEVVNDNAATPDFEQEKSLMVQKYQKPKSYDPKRESGNLPIVHPVTQGMIGKAQMEPRAEPEVSHDFGQYSGQMNMQSDKLNLGQLGFARYRHVPWDYKPERASGLVAGLQTQQLTETGREAETKYSWEDERIFTKCCDIAIGAQCKDQHIAKSGECWNCHEKELQSKAASEAEFWVSHDPRDFVKETTDLPLYAARLSNTDAERQPQTSLPKPSAEIPESTTKEECEREATNFTLNGNGQITSYNESLNGCFAETNTTAPTKHVSSYNRSMSAQSEFLEDYQEDFEVQIDESHKSQEAMQYLLGATEHLEKFCDEYGDQVSEEDKNLIRDSILKVLGGCKSFQALIRERLLESPSELNLQPIPTQVQKPSDTSDPQTSSSEESCNKCEALEARIVHAMDALLGC</sequence>
<dbReference type="EMBL" id="CAJPDR010000052">
    <property type="protein sequence ID" value="CAF9911931.1"/>
    <property type="molecule type" value="Genomic_DNA"/>
</dbReference>
<protein>
    <submittedName>
        <fullName evidence="2">Uncharacterized protein</fullName>
    </submittedName>
</protein>
<feature type="compositionally biased region" description="Low complexity" evidence="1">
    <location>
        <begin position="469"/>
        <end position="482"/>
    </location>
</feature>
<feature type="region of interest" description="Disordered" evidence="1">
    <location>
        <begin position="298"/>
        <end position="322"/>
    </location>
</feature>
<evidence type="ECO:0000256" key="1">
    <source>
        <dbReference type="SAM" id="MobiDB-lite"/>
    </source>
</evidence>
<keyword evidence="3" id="KW-1185">Reference proteome</keyword>
<feature type="compositionally biased region" description="Polar residues" evidence="1">
    <location>
        <begin position="457"/>
        <end position="468"/>
    </location>
</feature>
<evidence type="ECO:0000313" key="2">
    <source>
        <dbReference type="EMBL" id="CAF9911931.1"/>
    </source>
</evidence>
<dbReference type="AlphaFoldDB" id="A0A8H3F039"/>